<dbReference type="SUPFAM" id="SSF51445">
    <property type="entry name" value="(Trans)glycosidases"/>
    <property type="match status" value="1"/>
</dbReference>
<dbReference type="RefSeq" id="WP_114790760.1">
    <property type="nucleotide sequence ID" value="NZ_CP139960.1"/>
</dbReference>
<dbReference type="Gene3D" id="3.20.20.80">
    <property type="entry name" value="Glycosidases"/>
    <property type="match status" value="1"/>
</dbReference>
<keyword evidence="3" id="KW-1185">Reference proteome</keyword>
<keyword evidence="1" id="KW-0732">Signal</keyword>
<sequence length="866" mass="97711">MLRAISFPALICIVCFQLNAQKPRTVFQDQTGVVRWSDNKQEVSLFGANYCLPSACDYRAAKYVANDLKKMVDEDMAHFARMGWDGLRLCLWGDYENSDSLGNLVNNDHLNLMDYVIFKAKQRGIYFLFSPIVTYSSQFPDAMRDTINRPVGFSAHYKKNELGTNPKAIAAQQNYLRQILNHVNPYTGIALKDEPGILFIEMINEPTHHSKDVEGSVRYINALVDAVRSTGCDKILYHNYSQDFNMAKPIAQSKIQGVSFAWYPTGLNSGNTLQGNYLPGIDHFSTEMLRPEISKLSRIVYEFDAADLLNGYMYPAMARSFRGVGAQFAAMFSYDMLATAPYNLGWQTHCLNMVYTPKKAVSAIIAAEVMKRVPRYKDYGNYPDNTSFGPFRVSYSEDLSEMVTPDKFLYANNTSTVPKDIPALKNIVGFGSSSLVKYDGKGIYYLDKIKNGVWRLEVYPDAVQISDPYNRPSPDKLVFRSLTKARNMNVNLPDLTGAFAVHPLNAGNDYHTTASEGLFTIRPGVYILTSDKNFNKEGLPPSIGFVGMTEFYMPEDQELPTQVILSHQPAYYAGKPITITANVYANKEPQSVTLYLKGGRGFPIPMKKDIGYLYKAEIPANRAIEGWMEYSIVVRDGNTVINYPSGINKTPSDWDYNEVAVWKSAVVKEKTALRLLNPAEDAGKLSFTRIGDGIRFGIYKLIPSSETGEASFRLELPLSYDANLNDYTLSIPVKDRIISRGRDIGMATTLMLNARGVNQRQQAYITLVENDGTAWTKKVPLKEEWSEIPIPLDQLELSKTVLLPMGYPGEWKYWIEPPRMRGRKGDKVKIENIEWIQLSVRQSNMKKEDARKSSFIDIASAFLQFK</sequence>
<reference evidence="2 3" key="1">
    <citation type="submission" date="2023-12" db="EMBL/GenBank/DDBJ databases">
        <title>Genome sequencing and assembly of bacterial species from a model synthetic community.</title>
        <authorList>
            <person name="Hogle S.L."/>
        </authorList>
    </citation>
    <scope>NUCLEOTIDE SEQUENCE [LARGE SCALE GENOMIC DNA]</scope>
    <source>
        <strain evidence="2 3">HAMBI_3031</strain>
    </source>
</reference>
<protein>
    <recommendedName>
        <fullName evidence="4">Glycoside hydrolase family 5 domain-containing protein</fullName>
    </recommendedName>
</protein>
<organism evidence="2 3">
    <name type="scientific">Niabella yanshanensis</name>
    <dbReference type="NCBI Taxonomy" id="577386"/>
    <lineage>
        <taxon>Bacteria</taxon>
        <taxon>Pseudomonadati</taxon>
        <taxon>Bacteroidota</taxon>
        <taxon>Chitinophagia</taxon>
        <taxon>Chitinophagales</taxon>
        <taxon>Chitinophagaceae</taxon>
        <taxon>Niabella</taxon>
    </lineage>
</organism>
<evidence type="ECO:0000313" key="3">
    <source>
        <dbReference type="Proteomes" id="UP001325680"/>
    </source>
</evidence>
<evidence type="ECO:0008006" key="4">
    <source>
        <dbReference type="Google" id="ProtNLM"/>
    </source>
</evidence>
<dbReference type="PANTHER" id="PTHR31451">
    <property type="match status" value="1"/>
</dbReference>
<gene>
    <name evidence="2" type="ORF">U0035_20275</name>
</gene>
<dbReference type="InterPro" id="IPR017853">
    <property type="entry name" value="GH"/>
</dbReference>
<evidence type="ECO:0000256" key="1">
    <source>
        <dbReference type="SAM" id="SignalP"/>
    </source>
</evidence>
<dbReference type="InterPro" id="IPR045053">
    <property type="entry name" value="MAN-like"/>
</dbReference>
<evidence type="ECO:0000313" key="2">
    <source>
        <dbReference type="EMBL" id="WQD38006.1"/>
    </source>
</evidence>
<name>A0ABZ0W7G5_9BACT</name>
<accession>A0ABZ0W7G5</accession>
<dbReference type="Proteomes" id="UP001325680">
    <property type="component" value="Chromosome"/>
</dbReference>
<proteinExistence type="predicted"/>
<dbReference type="EMBL" id="CP139960">
    <property type="protein sequence ID" value="WQD38006.1"/>
    <property type="molecule type" value="Genomic_DNA"/>
</dbReference>
<feature type="chain" id="PRO_5045467028" description="Glycoside hydrolase family 5 domain-containing protein" evidence="1">
    <location>
        <begin position="21"/>
        <end position="866"/>
    </location>
</feature>
<feature type="signal peptide" evidence="1">
    <location>
        <begin position="1"/>
        <end position="20"/>
    </location>
</feature>